<dbReference type="RefSeq" id="WP_189513448.1">
    <property type="nucleotide sequence ID" value="NZ_BMSF01000029.1"/>
</dbReference>
<proteinExistence type="predicted"/>
<dbReference type="SUPFAM" id="SSF47336">
    <property type="entry name" value="ACP-like"/>
    <property type="match status" value="1"/>
</dbReference>
<dbReference type="Pfam" id="PF00550">
    <property type="entry name" value="PP-binding"/>
    <property type="match status" value="1"/>
</dbReference>
<evidence type="ECO:0000313" key="4">
    <source>
        <dbReference type="EMBL" id="MEU7075685.1"/>
    </source>
</evidence>
<gene>
    <name evidence="4" type="ORF">AB0A88_37015</name>
</gene>
<dbReference type="PROSITE" id="PS00012">
    <property type="entry name" value="PHOSPHOPANTETHEINE"/>
    <property type="match status" value="1"/>
</dbReference>
<keyword evidence="5" id="KW-1185">Reference proteome</keyword>
<keyword evidence="2" id="KW-0597">Phosphoprotein</keyword>
<dbReference type="InterPro" id="IPR009081">
    <property type="entry name" value="PP-bd_ACP"/>
</dbReference>
<dbReference type="Gene3D" id="1.10.1200.10">
    <property type="entry name" value="ACP-like"/>
    <property type="match status" value="1"/>
</dbReference>
<sequence>MSKQEFTIEDLKRILLEGAGADEGVDLDGDILDADFEELGYESLALLETGGRIEREYGISLDDEIFTENRTPRSLVVAINAYLGELASAA</sequence>
<reference evidence="4 5" key="1">
    <citation type="submission" date="2024-06" db="EMBL/GenBank/DDBJ databases">
        <title>The Natural Products Discovery Center: Release of the First 8490 Sequenced Strains for Exploring Actinobacteria Biosynthetic Diversity.</title>
        <authorList>
            <person name="Kalkreuter E."/>
            <person name="Kautsar S.A."/>
            <person name="Yang D."/>
            <person name="Bader C.D."/>
            <person name="Teijaro C.N."/>
            <person name="Fluegel L."/>
            <person name="Davis C.M."/>
            <person name="Simpson J.R."/>
            <person name="Lauterbach L."/>
            <person name="Steele A.D."/>
            <person name="Gui C."/>
            <person name="Meng S."/>
            <person name="Li G."/>
            <person name="Viehrig K."/>
            <person name="Ye F."/>
            <person name="Su P."/>
            <person name="Kiefer A.F."/>
            <person name="Nichols A."/>
            <person name="Cepeda A.J."/>
            <person name="Yan W."/>
            <person name="Fan B."/>
            <person name="Jiang Y."/>
            <person name="Adhikari A."/>
            <person name="Zheng C.-J."/>
            <person name="Schuster L."/>
            <person name="Cowan T.M."/>
            <person name="Smanski M.J."/>
            <person name="Chevrette M.G."/>
            <person name="De Carvalho L.P.S."/>
            <person name="Shen B."/>
        </authorList>
    </citation>
    <scope>NUCLEOTIDE SEQUENCE [LARGE SCALE GENOMIC DNA]</scope>
    <source>
        <strain evidence="4 5">NPDC045974</strain>
    </source>
</reference>
<organism evidence="4 5">
    <name type="scientific">Streptomyces narbonensis</name>
    <dbReference type="NCBI Taxonomy" id="67333"/>
    <lineage>
        <taxon>Bacteria</taxon>
        <taxon>Bacillati</taxon>
        <taxon>Actinomycetota</taxon>
        <taxon>Actinomycetes</taxon>
        <taxon>Kitasatosporales</taxon>
        <taxon>Streptomycetaceae</taxon>
        <taxon>Streptomyces</taxon>
    </lineage>
</organism>
<name>A0ABV3CLL6_9ACTN</name>
<comment type="caution">
    <text evidence="4">The sequence shown here is derived from an EMBL/GenBank/DDBJ whole genome shotgun (WGS) entry which is preliminary data.</text>
</comment>
<dbReference type="InterPro" id="IPR006162">
    <property type="entry name" value="Ppantetheine_attach_site"/>
</dbReference>
<evidence type="ECO:0000313" key="5">
    <source>
        <dbReference type="Proteomes" id="UP001551329"/>
    </source>
</evidence>
<accession>A0ABV3CLL6</accession>
<dbReference type="EMBL" id="JBEZAE010000044">
    <property type="protein sequence ID" value="MEU7075685.1"/>
    <property type="molecule type" value="Genomic_DNA"/>
</dbReference>
<dbReference type="Proteomes" id="UP001551329">
    <property type="component" value="Unassembled WGS sequence"/>
</dbReference>
<feature type="domain" description="Carrier" evidence="3">
    <location>
        <begin position="2"/>
        <end position="83"/>
    </location>
</feature>
<keyword evidence="1" id="KW-0596">Phosphopantetheine</keyword>
<dbReference type="PROSITE" id="PS50075">
    <property type="entry name" value="CARRIER"/>
    <property type="match status" value="1"/>
</dbReference>
<evidence type="ECO:0000256" key="2">
    <source>
        <dbReference type="ARBA" id="ARBA00022553"/>
    </source>
</evidence>
<evidence type="ECO:0000256" key="1">
    <source>
        <dbReference type="ARBA" id="ARBA00022450"/>
    </source>
</evidence>
<protein>
    <submittedName>
        <fullName evidence="4">Acyl carrier protein</fullName>
    </submittedName>
</protein>
<dbReference type="InterPro" id="IPR036736">
    <property type="entry name" value="ACP-like_sf"/>
</dbReference>
<evidence type="ECO:0000259" key="3">
    <source>
        <dbReference type="PROSITE" id="PS50075"/>
    </source>
</evidence>